<keyword evidence="2" id="KW-1185">Reference proteome</keyword>
<evidence type="ECO:0000313" key="1">
    <source>
        <dbReference type="EMBL" id="OAD65510.1"/>
    </source>
</evidence>
<dbReference type="EMBL" id="KV441010">
    <property type="protein sequence ID" value="OAD65510.1"/>
    <property type="molecule type" value="Genomic_DNA"/>
</dbReference>
<evidence type="ECO:0000313" key="2">
    <source>
        <dbReference type="Proteomes" id="UP000077315"/>
    </source>
</evidence>
<accession>A0A163CTI9</accession>
<dbReference type="InParanoid" id="A0A163CTI9"/>
<protein>
    <submittedName>
        <fullName evidence="1">Uncharacterized protein</fullName>
    </submittedName>
</protein>
<proteinExistence type="predicted"/>
<sequence length="210" mass="23782">MSSNCTNFSINEINDDHMIHIAPNYKSANPTATETSANEEAFSFWFENSAKRHSNWNMTSTHVFQATSTASPKDVVTAVYLSVTTKDDCKAKITKKILQNGNVVVDYLWQHVTHQPEKVQDMVRSRLPAEVKQWIVFHVDNNMDWKAIKMLFRIDSKCLEELEAGLGISSFPMSLHINYHDVQNVINACLNKLSKKMSLIRQVSSNGSSS</sequence>
<gene>
    <name evidence="1" type="ORF">PHYBLDRAFT_153410</name>
</gene>
<dbReference type="STRING" id="763407.A0A163CTI9"/>
<dbReference type="OrthoDB" id="159395at2759"/>
<organism evidence="1 2">
    <name type="scientific">Phycomyces blakesleeanus (strain ATCC 8743b / DSM 1359 / FGSC 10004 / NBRC 33097 / NRRL 1555)</name>
    <dbReference type="NCBI Taxonomy" id="763407"/>
    <lineage>
        <taxon>Eukaryota</taxon>
        <taxon>Fungi</taxon>
        <taxon>Fungi incertae sedis</taxon>
        <taxon>Mucoromycota</taxon>
        <taxon>Mucoromycotina</taxon>
        <taxon>Mucoromycetes</taxon>
        <taxon>Mucorales</taxon>
        <taxon>Phycomycetaceae</taxon>
        <taxon>Phycomyces</taxon>
    </lineage>
</organism>
<dbReference type="Proteomes" id="UP000077315">
    <property type="component" value="Unassembled WGS sequence"/>
</dbReference>
<dbReference type="RefSeq" id="XP_018283550.1">
    <property type="nucleotide sequence ID" value="XM_018433141.1"/>
</dbReference>
<name>A0A163CTI9_PHYB8</name>
<dbReference type="VEuPathDB" id="FungiDB:PHYBLDRAFT_153410"/>
<dbReference type="AlphaFoldDB" id="A0A163CTI9"/>
<dbReference type="GeneID" id="28994047"/>
<reference evidence="2" key="1">
    <citation type="submission" date="2015-06" db="EMBL/GenBank/DDBJ databases">
        <title>Expansion of signal transduction pathways in fungi by whole-genome duplication.</title>
        <authorList>
            <consortium name="DOE Joint Genome Institute"/>
            <person name="Corrochano L.M."/>
            <person name="Kuo A."/>
            <person name="Marcet-Houben M."/>
            <person name="Polaino S."/>
            <person name="Salamov A."/>
            <person name="Villalobos J.M."/>
            <person name="Alvarez M.I."/>
            <person name="Avalos J."/>
            <person name="Benito E.P."/>
            <person name="Benoit I."/>
            <person name="Burger G."/>
            <person name="Camino L.P."/>
            <person name="Canovas D."/>
            <person name="Cerda-Olmedo E."/>
            <person name="Cheng J.-F."/>
            <person name="Dominguez A."/>
            <person name="Elias M."/>
            <person name="Eslava A.P."/>
            <person name="Glaser F."/>
            <person name="Grimwood J."/>
            <person name="Gutierrez G."/>
            <person name="Heitman J."/>
            <person name="Henrissat B."/>
            <person name="Iturriaga E.A."/>
            <person name="Lang B.F."/>
            <person name="Lavin J.L."/>
            <person name="Lee S."/>
            <person name="Li W."/>
            <person name="Lindquist E."/>
            <person name="Lopez-Garcia S."/>
            <person name="Luque E.M."/>
            <person name="Marcos A.T."/>
            <person name="Martin J."/>
            <person name="McCluskey K."/>
            <person name="Medina H.R."/>
            <person name="Miralles-Duran A."/>
            <person name="Miyazaki A."/>
            <person name="Munoz-Torres E."/>
            <person name="Oguiza J.A."/>
            <person name="Ohm R."/>
            <person name="Olmedo M."/>
            <person name="Orejas M."/>
            <person name="Ortiz-Castellanos L."/>
            <person name="Pisabarro A.G."/>
            <person name="Rodriguez-Romero J."/>
            <person name="Ruiz-Herrera J."/>
            <person name="Ruiz-Vazquez R."/>
            <person name="Sanz C."/>
            <person name="Schackwitz W."/>
            <person name="Schmutz J."/>
            <person name="Shahriari M."/>
            <person name="Shelest E."/>
            <person name="Silva-Franco F."/>
            <person name="Soanes D."/>
            <person name="Syed K."/>
            <person name="Tagua V.G."/>
            <person name="Talbot N.J."/>
            <person name="Thon M."/>
            <person name="De vries R.P."/>
            <person name="Wiebenga A."/>
            <person name="Yadav J.S."/>
            <person name="Braun E.L."/>
            <person name="Baker S."/>
            <person name="Garre V."/>
            <person name="Horwitz B."/>
            <person name="Torres-Martinez S."/>
            <person name="Idnurm A."/>
            <person name="Herrera-Estrella A."/>
            <person name="Gabaldon T."/>
            <person name="Grigoriev I.V."/>
        </authorList>
    </citation>
    <scope>NUCLEOTIDE SEQUENCE [LARGE SCALE GENOMIC DNA]</scope>
    <source>
        <strain evidence="2">NRRL 1555(-)</strain>
    </source>
</reference>